<name>X1T0J8_9ZZZZ</name>
<sequence>LTIVLEVGVYDYSLIHQLILSLATDCFPQALISTSS</sequence>
<feature type="non-terminal residue" evidence="1">
    <location>
        <position position="36"/>
    </location>
</feature>
<proteinExistence type="predicted"/>
<accession>X1T0J8</accession>
<feature type="non-terminal residue" evidence="1">
    <location>
        <position position="1"/>
    </location>
</feature>
<dbReference type="AlphaFoldDB" id="X1T0J8"/>
<dbReference type="EMBL" id="BARW01005979">
    <property type="protein sequence ID" value="GAI84921.1"/>
    <property type="molecule type" value="Genomic_DNA"/>
</dbReference>
<reference evidence="1" key="1">
    <citation type="journal article" date="2014" name="Front. Microbiol.">
        <title>High frequency of phylogenetically diverse reductive dehalogenase-homologous genes in deep subseafloor sedimentary metagenomes.</title>
        <authorList>
            <person name="Kawai M."/>
            <person name="Futagami T."/>
            <person name="Toyoda A."/>
            <person name="Takaki Y."/>
            <person name="Nishi S."/>
            <person name="Hori S."/>
            <person name="Arai W."/>
            <person name="Tsubouchi T."/>
            <person name="Morono Y."/>
            <person name="Uchiyama I."/>
            <person name="Ito T."/>
            <person name="Fujiyama A."/>
            <person name="Inagaki F."/>
            <person name="Takami H."/>
        </authorList>
    </citation>
    <scope>NUCLEOTIDE SEQUENCE</scope>
    <source>
        <strain evidence="1">Expedition CK06-06</strain>
    </source>
</reference>
<evidence type="ECO:0000313" key="1">
    <source>
        <dbReference type="EMBL" id="GAI84921.1"/>
    </source>
</evidence>
<protein>
    <submittedName>
        <fullName evidence="1">Uncharacterized protein</fullName>
    </submittedName>
</protein>
<organism evidence="1">
    <name type="scientific">marine sediment metagenome</name>
    <dbReference type="NCBI Taxonomy" id="412755"/>
    <lineage>
        <taxon>unclassified sequences</taxon>
        <taxon>metagenomes</taxon>
        <taxon>ecological metagenomes</taxon>
    </lineage>
</organism>
<comment type="caution">
    <text evidence="1">The sequence shown here is derived from an EMBL/GenBank/DDBJ whole genome shotgun (WGS) entry which is preliminary data.</text>
</comment>
<gene>
    <name evidence="1" type="ORF">S12H4_12489</name>
</gene>